<evidence type="ECO:0000313" key="9">
    <source>
        <dbReference type="Proteomes" id="UP001219518"/>
    </source>
</evidence>
<dbReference type="EMBL" id="JAHWGI010000980">
    <property type="protein sequence ID" value="KAK3919668.1"/>
    <property type="molecule type" value="Genomic_DNA"/>
</dbReference>
<gene>
    <name evidence="8" type="ORF">KUF71_008795</name>
</gene>
<reference evidence="8" key="1">
    <citation type="submission" date="2021-07" db="EMBL/GenBank/DDBJ databases">
        <authorList>
            <person name="Catto M.A."/>
            <person name="Jacobson A."/>
            <person name="Kennedy G."/>
            <person name="Labadie P."/>
            <person name="Hunt B.G."/>
            <person name="Srinivasan R."/>
        </authorList>
    </citation>
    <scope>NUCLEOTIDE SEQUENCE</scope>
    <source>
        <strain evidence="8">PL_HMW_Pooled</strain>
        <tissue evidence="8">Head</tissue>
    </source>
</reference>
<proteinExistence type="predicted"/>
<dbReference type="PANTHER" id="PTHR13659:SF5">
    <property type="entry name" value="PROTEIN FAM8A1"/>
    <property type="match status" value="1"/>
</dbReference>
<sequence length="314" mass="35327">MESPTKGSEEAPDEATQTTGTFQPHNDNFKSREDYFQSLQKWINDAQMWQNTMTCMPYFFLTHPELFGGVPPLPPGYITDPSRRQASVPTFSWAANVQAQPGVNRTPNNTPGGLRYRVPPYWKRFCAEVVDSVIMFTLKLVITFVAIHVFGLIALIRVTIFASRDLDKYSIEMLQQNVQSLTYKVAVEMTSQILVLELVNRIVVCLLEAYWLRGGEGGIVGGSSPGKNLFGLKVVLCYQAHPVPGQPNEIVSVTPGTDLGWGFALTRSLSKNVFLALIYPLCFAFFFFKFNRLGYDVMSYSIVVESVDHNNNRR</sequence>
<keyword evidence="9" id="KW-1185">Reference proteome</keyword>
<evidence type="ECO:0000259" key="7">
    <source>
        <dbReference type="Pfam" id="PF06271"/>
    </source>
</evidence>
<feature type="transmembrane region" description="Helical" evidence="6">
    <location>
        <begin position="273"/>
        <end position="290"/>
    </location>
</feature>
<reference evidence="8" key="2">
    <citation type="journal article" date="2023" name="BMC Genomics">
        <title>Pest status, molecular evolution, and epigenetic factors derived from the genome assembly of Frankliniella fusca, a thysanopteran phytovirus vector.</title>
        <authorList>
            <person name="Catto M.A."/>
            <person name="Labadie P.E."/>
            <person name="Jacobson A.L."/>
            <person name="Kennedy G.G."/>
            <person name="Srinivasan R."/>
            <person name="Hunt B.G."/>
        </authorList>
    </citation>
    <scope>NUCLEOTIDE SEQUENCE</scope>
    <source>
        <strain evidence="8">PL_HMW_Pooled</strain>
    </source>
</reference>
<feature type="region of interest" description="Disordered" evidence="5">
    <location>
        <begin position="1"/>
        <end position="29"/>
    </location>
</feature>
<keyword evidence="3 6" id="KW-1133">Transmembrane helix</keyword>
<dbReference type="InterPro" id="IPR010432">
    <property type="entry name" value="RDD"/>
</dbReference>
<accession>A0AAE1LHC2</accession>
<name>A0AAE1LHC2_9NEOP</name>
<evidence type="ECO:0000256" key="2">
    <source>
        <dbReference type="ARBA" id="ARBA00022692"/>
    </source>
</evidence>
<dbReference type="Proteomes" id="UP001219518">
    <property type="component" value="Unassembled WGS sequence"/>
</dbReference>
<evidence type="ECO:0000256" key="5">
    <source>
        <dbReference type="SAM" id="MobiDB-lite"/>
    </source>
</evidence>
<dbReference type="PANTHER" id="PTHR13659">
    <property type="entry name" value="AUTOSOMAL HIGHLY CONSERVED PROTEIN"/>
    <property type="match status" value="1"/>
</dbReference>
<feature type="compositionally biased region" description="Polar residues" evidence="5">
    <location>
        <begin position="15"/>
        <end position="26"/>
    </location>
</feature>
<dbReference type="GO" id="GO:0016020">
    <property type="term" value="C:membrane"/>
    <property type="evidence" value="ECO:0007669"/>
    <property type="project" value="UniProtKB-SubCell"/>
</dbReference>
<feature type="transmembrane region" description="Helical" evidence="6">
    <location>
        <begin position="133"/>
        <end position="156"/>
    </location>
</feature>
<dbReference type="AlphaFoldDB" id="A0AAE1LHC2"/>
<dbReference type="InterPro" id="IPR039871">
    <property type="entry name" value="FAM8A1"/>
</dbReference>
<evidence type="ECO:0000256" key="6">
    <source>
        <dbReference type="SAM" id="Phobius"/>
    </source>
</evidence>
<evidence type="ECO:0000256" key="1">
    <source>
        <dbReference type="ARBA" id="ARBA00004141"/>
    </source>
</evidence>
<evidence type="ECO:0000256" key="4">
    <source>
        <dbReference type="ARBA" id="ARBA00023136"/>
    </source>
</evidence>
<feature type="domain" description="RDD" evidence="7">
    <location>
        <begin position="119"/>
        <end position="235"/>
    </location>
</feature>
<dbReference type="Pfam" id="PF06271">
    <property type="entry name" value="RDD"/>
    <property type="match status" value="1"/>
</dbReference>
<evidence type="ECO:0000313" key="8">
    <source>
        <dbReference type="EMBL" id="KAK3919668.1"/>
    </source>
</evidence>
<comment type="caution">
    <text evidence="8">The sequence shown here is derived from an EMBL/GenBank/DDBJ whole genome shotgun (WGS) entry which is preliminary data.</text>
</comment>
<keyword evidence="4 6" id="KW-0472">Membrane</keyword>
<comment type="subcellular location">
    <subcellularLocation>
        <location evidence="1">Membrane</location>
        <topology evidence="1">Multi-pass membrane protein</topology>
    </subcellularLocation>
</comment>
<keyword evidence="2 6" id="KW-0812">Transmembrane</keyword>
<organism evidence="8 9">
    <name type="scientific">Frankliniella fusca</name>
    <dbReference type="NCBI Taxonomy" id="407009"/>
    <lineage>
        <taxon>Eukaryota</taxon>
        <taxon>Metazoa</taxon>
        <taxon>Ecdysozoa</taxon>
        <taxon>Arthropoda</taxon>
        <taxon>Hexapoda</taxon>
        <taxon>Insecta</taxon>
        <taxon>Pterygota</taxon>
        <taxon>Neoptera</taxon>
        <taxon>Paraneoptera</taxon>
        <taxon>Thysanoptera</taxon>
        <taxon>Terebrantia</taxon>
        <taxon>Thripoidea</taxon>
        <taxon>Thripidae</taxon>
        <taxon>Frankliniella</taxon>
    </lineage>
</organism>
<evidence type="ECO:0000256" key="3">
    <source>
        <dbReference type="ARBA" id="ARBA00022989"/>
    </source>
</evidence>
<protein>
    <submittedName>
        <fullName evidence="8">Protein FAM8A1</fullName>
    </submittedName>
</protein>